<name>A0ABR4IHE5_9EURO</name>
<proteinExistence type="predicted"/>
<feature type="region of interest" description="Disordered" evidence="1">
    <location>
        <begin position="268"/>
        <end position="293"/>
    </location>
</feature>
<feature type="region of interest" description="Disordered" evidence="1">
    <location>
        <begin position="1"/>
        <end position="35"/>
    </location>
</feature>
<feature type="compositionally biased region" description="Low complexity" evidence="1">
    <location>
        <begin position="337"/>
        <end position="348"/>
    </location>
</feature>
<evidence type="ECO:0000313" key="2">
    <source>
        <dbReference type="EMBL" id="KAL2826649.1"/>
    </source>
</evidence>
<keyword evidence="3" id="KW-1185">Reference proteome</keyword>
<sequence length="543" mass="61366">MASEDRSYDGAQDRPQPIPQDWTPDEFPHWPRSYEASRTGYASPFQRRSYDTPGYRLENNASVRYQRLQAELAFHSMGERSIFHRSQDTIEDNVRSQTPVCPPGHWSDDRLQGRLFPGPDPLVWPGSQDEAMAKSMLLDRTTNGQDSPEDIRPARALDQTSDRSRDQHHGKEPILSISQLCHLSHPNRGPRSRPEEPPRELASAQETSPYAMVIDIDGNAETESSTTSLCSSNNDPDDTPDVSEFTYYNYAHNGPEYNWVNWLEKDEEEPRFPSGSDNPSDEEGHHDSNDYMDVCEGVSDEYKEWEESAQSLPPGDGLYIYSASEPIREPREEFISDSESSPSPSSSSELDDTSHTKTLTQSDLIALKSATLSLYSPSSFVSLPQVSEYLAMVPKNEIISLLDSHLRLYKATATTKITTTTELKLDHPDSTIRHILHQAFEKDTQDTEVQEPDFLASLRDTQISVLREALRKALARLDVPEIYQILIAPRVRDEGAAFMELYGSAAAREGDGEAWGKEGGFGLHSSRWWESMYKGLEEFDEDF</sequence>
<evidence type="ECO:0000313" key="3">
    <source>
        <dbReference type="Proteomes" id="UP001610335"/>
    </source>
</evidence>
<feature type="compositionally biased region" description="Basic and acidic residues" evidence="1">
    <location>
        <begin position="149"/>
        <end position="172"/>
    </location>
</feature>
<feature type="region of interest" description="Disordered" evidence="1">
    <location>
        <begin position="141"/>
        <end position="243"/>
    </location>
</feature>
<comment type="caution">
    <text evidence="2">The sequence shown here is derived from an EMBL/GenBank/DDBJ whole genome shotgun (WGS) entry which is preliminary data.</text>
</comment>
<reference evidence="2 3" key="1">
    <citation type="submission" date="2024-07" db="EMBL/GenBank/DDBJ databases">
        <title>Section-level genome sequencing and comparative genomics of Aspergillus sections Usti and Cavernicolus.</title>
        <authorList>
            <consortium name="Lawrence Berkeley National Laboratory"/>
            <person name="Nybo J.L."/>
            <person name="Vesth T.C."/>
            <person name="Theobald S."/>
            <person name="Frisvad J.C."/>
            <person name="Larsen T.O."/>
            <person name="Kjaerboelling I."/>
            <person name="Rothschild-Mancinelli K."/>
            <person name="Lyhne E.K."/>
            <person name="Kogle M.E."/>
            <person name="Barry K."/>
            <person name="Clum A."/>
            <person name="Na H."/>
            <person name="Ledsgaard L."/>
            <person name="Lin J."/>
            <person name="Lipzen A."/>
            <person name="Kuo A."/>
            <person name="Riley R."/>
            <person name="Mondo S."/>
            <person name="LaButti K."/>
            <person name="Haridas S."/>
            <person name="Pangalinan J."/>
            <person name="Salamov A.A."/>
            <person name="Simmons B.A."/>
            <person name="Magnuson J.K."/>
            <person name="Chen J."/>
            <person name="Drula E."/>
            <person name="Henrissat B."/>
            <person name="Wiebenga A."/>
            <person name="Lubbers R.J."/>
            <person name="Gomes A.C."/>
            <person name="Makela M.R."/>
            <person name="Stajich J."/>
            <person name="Grigoriev I.V."/>
            <person name="Mortensen U.H."/>
            <person name="De vries R.P."/>
            <person name="Baker S.E."/>
            <person name="Andersen M.R."/>
        </authorList>
    </citation>
    <scope>NUCLEOTIDE SEQUENCE [LARGE SCALE GENOMIC DNA]</scope>
    <source>
        <strain evidence="2 3">CBS 600.67</strain>
    </source>
</reference>
<gene>
    <name evidence="2" type="ORF">BDW59DRAFT_160837</name>
</gene>
<accession>A0ABR4IHE5</accession>
<evidence type="ECO:0000256" key="1">
    <source>
        <dbReference type="SAM" id="MobiDB-lite"/>
    </source>
</evidence>
<protein>
    <submittedName>
        <fullName evidence="2">Uncharacterized protein</fullName>
    </submittedName>
</protein>
<organism evidence="2 3">
    <name type="scientific">Aspergillus cavernicola</name>
    <dbReference type="NCBI Taxonomy" id="176166"/>
    <lineage>
        <taxon>Eukaryota</taxon>
        <taxon>Fungi</taxon>
        <taxon>Dikarya</taxon>
        <taxon>Ascomycota</taxon>
        <taxon>Pezizomycotina</taxon>
        <taxon>Eurotiomycetes</taxon>
        <taxon>Eurotiomycetidae</taxon>
        <taxon>Eurotiales</taxon>
        <taxon>Aspergillaceae</taxon>
        <taxon>Aspergillus</taxon>
        <taxon>Aspergillus subgen. Nidulantes</taxon>
    </lineage>
</organism>
<dbReference type="Proteomes" id="UP001610335">
    <property type="component" value="Unassembled WGS sequence"/>
</dbReference>
<dbReference type="EMBL" id="JBFXLS010000029">
    <property type="protein sequence ID" value="KAL2826649.1"/>
    <property type="molecule type" value="Genomic_DNA"/>
</dbReference>
<feature type="region of interest" description="Disordered" evidence="1">
    <location>
        <begin position="331"/>
        <end position="356"/>
    </location>
</feature>
<feature type="compositionally biased region" description="Basic and acidic residues" evidence="1">
    <location>
        <begin position="1"/>
        <end position="12"/>
    </location>
</feature>